<dbReference type="EMBL" id="BRYB01001820">
    <property type="protein sequence ID" value="GMI34360.1"/>
    <property type="molecule type" value="Genomic_DNA"/>
</dbReference>
<sequence>MSTGSKNVPLQTLRALAAAAEMVELDMDEMSDIIQILVEILQEGREGASDEEQFAGIIAIDQIIGVGSAEQREERALNLLIDHPTIAQIDSAIREYVIKAKSRANLKLLFSRELWQKAQDQRLDDQVALRQAADAHAKRMEQENAELKRKLEDFTNAKNGGGEKRVKREKGAPKLAECRVCFESLVSGTKPSIIACSKCTDVRYHTRCAGEFKDRCVQCKEQTVARMTMVEVEELKRRQRAAGDDE</sequence>
<feature type="coiled-coil region" evidence="1">
    <location>
        <begin position="130"/>
        <end position="157"/>
    </location>
</feature>
<accession>A0ABQ6MX85</accession>
<keyword evidence="3" id="KW-1185">Reference proteome</keyword>
<protein>
    <recommendedName>
        <fullName evidence="4">RING-type domain-containing protein</fullName>
    </recommendedName>
</protein>
<gene>
    <name evidence="2" type="ORF">TeGR_g7761</name>
</gene>
<dbReference type="Proteomes" id="UP001165060">
    <property type="component" value="Unassembled WGS sequence"/>
</dbReference>
<name>A0ABQ6MX85_9STRA</name>
<comment type="caution">
    <text evidence="2">The sequence shown here is derived from an EMBL/GenBank/DDBJ whole genome shotgun (WGS) entry which is preliminary data.</text>
</comment>
<evidence type="ECO:0000256" key="1">
    <source>
        <dbReference type="SAM" id="Coils"/>
    </source>
</evidence>
<keyword evidence="1" id="KW-0175">Coiled coil</keyword>
<reference evidence="2 3" key="1">
    <citation type="journal article" date="2023" name="Commun. Biol.">
        <title>Genome analysis of Parmales, the sister group of diatoms, reveals the evolutionary specialization of diatoms from phago-mixotrophs to photoautotrophs.</title>
        <authorList>
            <person name="Ban H."/>
            <person name="Sato S."/>
            <person name="Yoshikawa S."/>
            <person name="Yamada K."/>
            <person name="Nakamura Y."/>
            <person name="Ichinomiya M."/>
            <person name="Sato N."/>
            <person name="Blanc-Mathieu R."/>
            <person name="Endo H."/>
            <person name="Kuwata A."/>
            <person name="Ogata H."/>
        </authorList>
    </citation>
    <scope>NUCLEOTIDE SEQUENCE [LARGE SCALE GENOMIC DNA]</scope>
</reference>
<organism evidence="2 3">
    <name type="scientific">Tetraparma gracilis</name>
    <dbReference type="NCBI Taxonomy" id="2962635"/>
    <lineage>
        <taxon>Eukaryota</taxon>
        <taxon>Sar</taxon>
        <taxon>Stramenopiles</taxon>
        <taxon>Ochrophyta</taxon>
        <taxon>Bolidophyceae</taxon>
        <taxon>Parmales</taxon>
        <taxon>Triparmaceae</taxon>
        <taxon>Tetraparma</taxon>
    </lineage>
</organism>
<evidence type="ECO:0000313" key="2">
    <source>
        <dbReference type="EMBL" id="GMI34360.1"/>
    </source>
</evidence>
<evidence type="ECO:0000313" key="3">
    <source>
        <dbReference type="Proteomes" id="UP001165060"/>
    </source>
</evidence>
<evidence type="ECO:0008006" key="4">
    <source>
        <dbReference type="Google" id="ProtNLM"/>
    </source>
</evidence>
<proteinExistence type="predicted"/>